<evidence type="ECO:0000313" key="3">
    <source>
        <dbReference type="Proteomes" id="UP001642464"/>
    </source>
</evidence>
<feature type="compositionally biased region" description="Basic and acidic residues" evidence="1">
    <location>
        <begin position="1"/>
        <end position="10"/>
    </location>
</feature>
<evidence type="ECO:0000256" key="1">
    <source>
        <dbReference type="SAM" id="MobiDB-lite"/>
    </source>
</evidence>
<organism evidence="2 3">
    <name type="scientific">Durusdinium trenchii</name>
    <dbReference type="NCBI Taxonomy" id="1381693"/>
    <lineage>
        <taxon>Eukaryota</taxon>
        <taxon>Sar</taxon>
        <taxon>Alveolata</taxon>
        <taxon>Dinophyceae</taxon>
        <taxon>Suessiales</taxon>
        <taxon>Symbiodiniaceae</taxon>
        <taxon>Durusdinium</taxon>
    </lineage>
</organism>
<proteinExistence type="predicted"/>
<sequence length="457" mass="50107">MEDTRNDIDALRSGSGGGDSESKCLKLNDTSAGAAPADTSASHNSNHELHKRKFGEVAEGESKDEKTQKNHEDYEAIRHKFIQEANDAGVATTAHHADDLESVTSSLTTALAGMVKDALEDEAFDVDDIDQETPWADTSALFSSHQAMRDLMSFDANVANQYQDCVFGALLTCSYPRRSALATMLTMLAMRPKLKPKLSMPNQLPATHFVTCRNLLGANNSNDKVPAQEGDVPPQSGESTGIAEGHANPQGEHVVEPTQAPAPKAEPEVAGVAPTLPATIVESQSLATQPSTQATQDVQSALYGLSEPEILHENSTRFPASLLQRFLGHLYHIEETICDATSFGQPARRERKLTRLTHRIKCPEPEQPVPFAGFAQRFYRECAMNFREYYWQHMVTDVGAKEMSHESCSVLRPCNVYIRFGSSLQVHYIVIVKIVCCGVQLYFQAQCCILTPPSALN</sequence>
<accession>A0ABP0LBF4</accession>
<evidence type="ECO:0000313" key="2">
    <source>
        <dbReference type="EMBL" id="CAK9036505.1"/>
    </source>
</evidence>
<dbReference type="Proteomes" id="UP001642464">
    <property type="component" value="Unassembled WGS sequence"/>
</dbReference>
<feature type="region of interest" description="Disordered" evidence="1">
    <location>
        <begin position="1"/>
        <end position="70"/>
    </location>
</feature>
<gene>
    <name evidence="2" type="ORF">SCF082_LOCUS21760</name>
</gene>
<reference evidence="2 3" key="1">
    <citation type="submission" date="2024-02" db="EMBL/GenBank/DDBJ databases">
        <authorList>
            <person name="Chen Y."/>
            <person name="Shah S."/>
            <person name="Dougan E. K."/>
            <person name="Thang M."/>
            <person name="Chan C."/>
        </authorList>
    </citation>
    <scope>NUCLEOTIDE SEQUENCE [LARGE SCALE GENOMIC DNA]</scope>
</reference>
<feature type="region of interest" description="Disordered" evidence="1">
    <location>
        <begin position="220"/>
        <end position="262"/>
    </location>
</feature>
<feature type="compositionally biased region" description="Basic and acidic residues" evidence="1">
    <location>
        <begin position="54"/>
        <end position="70"/>
    </location>
</feature>
<comment type="caution">
    <text evidence="2">The sequence shown here is derived from an EMBL/GenBank/DDBJ whole genome shotgun (WGS) entry which is preliminary data.</text>
</comment>
<keyword evidence="3" id="KW-1185">Reference proteome</keyword>
<dbReference type="EMBL" id="CAXAMM010015535">
    <property type="protein sequence ID" value="CAK9036505.1"/>
    <property type="molecule type" value="Genomic_DNA"/>
</dbReference>
<protein>
    <submittedName>
        <fullName evidence="2">Uncharacterized protein</fullName>
    </submittedName>
</protein>
<name>A0ABP0LBF4_9DINO</name>